<comment type="caution">
    <text evidence="2">The sequence shown here is derived from an EMBL/GenBank/DDBJ whole genome shotgun (WGS) entry which is preliminary data.</text>
</comment>
<organism evidence="2 3">
    <name type="scientific">Mobilicoccus caccae</name>
    <dbReference type="NCBI Taxonomy" id="1859295"/>
    <lineage>
        <taxon>Bacteria</taxon>
        <taxon>Bacillati</taxon>
        <taxon>Actinomycetota</taxon>
        <taxon>Actinomycetes</taxon>
        <taxon>Micrococcales</taxon>
        <taxon>Dermatophilaceae</taxon>
        <taxon>Mobilicoccus</taxon>
    </lineage>
</organism>
<dbReference type="InterPro" id="IPR045612">
    <property type="entry name" value="DUF5914"/>
</dbReference>
<gene>
    <name evidence="2" type="ORF">GCM10025883_41230</name>
</gene>
<accession>A0ABQ6IZF5</accession>
<dbReference type="Proteomes" id="UP001157126">
    <property type="component" value="Unassembled WGS sequence"/>
</dbReference>
<reference evidence="3" key="1">
    <citation type="journal article" date="2019" name="Int. J. Syst. Evol. Microbiol.">
        <title>The Global Catalogue of Microorganisms (GCM) 10K type strain sequencing project: providing services to taxonomists for standard genome sequencing and annotation.</title>
        <authorList>
            <consortium name="The Broad Institute Genomics Platform"/>
            <consortium name="The Broad Institute Genome Sequencing Center for Infectious Disease"/>
            <person name="Wu L."/>
            <person name="Ma J."/>
        </authorList>
    </citation>
    <scope>NUCLEOTIDE SEQUENCE [LARGE SCALE GENOMIC DNA]</scope>
    <source>
        <strain evidence="3">NBRC 113072</strain>
    </source>
</reference>
<sequence>MVETHATPLTAPGETPARTVVLEATIATSPRPGFQVARAFSPLVAAGIRHTASGLWVDDLAYAERRYDLRTRHQHRRTR</sequence>
<evidence type="ECO:0000313" key="2">
    <source>
        <dbReference type="EMBL" id="GMA42078.1"/>
    </source>
</evidence>
<dbReference type="Pfam" id="PF19299">
    <property type="entry name" value="DUF5914"/>
    <property type="match status" value="1"/>
</dbReference>
<keyword evidence="3" id="KW-1185">Reference proteome</keyword>
<feature type="domain" description="DUF5914" evidence="1">
    <location>
        <begin position="1"/>
        <end position="73"/>
    </location>
</feature>
<name>A0ABQ6IZF5_9MICO</name>
<evidence type="ECO:0000259" key="1">
    <source>
        <dbReference type="Pfam" id="PF19299"/>
    </source>
</evidence>
<evidence type="ECO:0000313" key="3">
    <source>
        <dbReference type="Proteomes" id="UP001157126"/>
    </source>
</evidence>
<protein>
    <recommendedName>
        <fullName evidence="1">DUF5914 domain-containing protein</fullName>
    </recommendedName>
</protein>
<dbReference type="EMBL" id="BSUO01000001">
    <property type="protein sequence ID" value="GMA42078.1"/>
    <property type="molecule type" value="Genomic_DNA"/>
</dbReference>
<proteinExistence type="predicted"/>